<dbReference type="EMBL" id="RBXR01000001">
    <property type="protein sequence ID" value="RKT74953.1"/>
    <property type="molecule type" value="Genomic_DNA"/>
</dbReference>
<evidence type="ECO:0000256" key="3">
    <source>
        <dbReference type="ARBA" id="ARBA00022729"/>
    </source>
</evidence>
<dbReference type="AlphaFoldDB" id="A0A495XR64"/>
<dbReference type="CDD" id="cd13690">
    <property type="entry name" value="PBP2_GluB"/>
    <property type="match status" value="1"/>
</dbReference>
<feature type="region of interest" description="Disordered" evidence="4">
    <location>
        <begin position="38"/>
        <end position="74"/>
    </location>
</feature>
<organism evidence="7 8">
    <name type="scientific">Saccharothrix variisporea</name>
    <dbReference type="NCBI Taxonomy" id="543527"/>
    <lineage>
        <taxon>Bacteria</taxon>
        <taxon>Bacillati</taxon>
        <taxon>Actinomycetota</taxon>
        <taxon>Actinomycetes</taxon>
        <taxon>Pseudonocardiales</taxon>
        <taxon>Pseudonocardiaceae</taxon>
        <taxon>Saccharothrix</taxon>
    </lineage>
</organism>
<evidence type="ECO:0000256" key="1">
    <source>
        <dbReference type="ARBA" id="ARBA00010333"/>
    </source>
</evidence>
<sequence>MKRLALVALLAVAGCATPEAAPPRAPFSVPVPAPVGVSDPAPIPEEGKNDCQAELSFRPDGPLPPPGAPPAGSTMAEIGKRKLVVGVGSNAYLLGYRDPRDGRMLGFETAIVEEVAFAIFGGDRARIAERIQYRSLNADERIPALVAEENPVDIVLAGMTMTCERWAQVNFSSAYYSSRQRLLVHRSSGVRSIDDLGGKKVCASNGSTNLRPVAQAASHPVPVGAANTSDCLLLLQQGQVDAVSTGDIILAGLAAQDPATQIVGPSLRSDPTGIAIAKPRLDLVRFVNAVLEKMIADGTWKRLQGDWLATHIGEADPPTPRYRSE</sequence>
<evidence type="ECO:0000313" key="8">
    <source>
        <dbReference type="Proteomes" id="UP000272729"/>
    </source>
</evidence>
<dbReference type="SUPFAM" id="SSF53850">
    <property type="entry name" value="Periplasmic binding protein-like II"/>
    <property type="match status" value="1"/>
</dbReference>
<evidence type="ECO:0000256" key="5">
    <source>
        <dbReference type="SAM" id="SignalP"/>
    </source>
</evidence>
<protein>
    <submittedName>
        <fullName evidence="7">Polar amino acid transport system substrate-binding protein</fullName>
    </submittedName>
</protein>
<reference evidence="7 8" key="1">
    <citation type="submission" date="2018-10" db="EMBL/GenBank/DDBJ databases">
        <title>Sequencing the genomes of 1000 actinobacteria strains.</title>
        <authorList>
            <person name="Klenk H.-P."/>
        </authorList>
    </citation>
    <scope>NUCLEOTIDE SEQUENCE [LARGE SCALE GENOMIC DNA]</scope>
    <source>
        <strain evidence="7 8">DSM 43911</strain>
    </source>
</reference>
<evidence type="ECO:0000256" key="2">
    <source>
        <dbReference type="ARBA" id="ARBA00022448"/>
    </source>
</evidence>
<feature type="signal peptide" evidence="5">
    <location>
        <begin position="1"/>
        <end position="20"/>
    </location>
</feature>
<evidence type="ECO:0000259" key="6">
    <source>
        <dbReference type="SMART" id="SM00062"/>
    </source>
</evidence>
<dbReference type="PROSITE" id="PS51257">
    <property type="entry name" value="PROKAR_LIPOPROTEIN"/>
    <property type="match status" value="1"/>
</dbReference>
<dbReference type="GO" id="GO:0005576">
    <property type="term" value="C:extracellular region"/>
    <property type="evidence" value="ECO:0007669"/>
    <property type="project" value="TreeGrafter"/>
</dbReference>
<proteinExistence type="inferred from homology"/>
<name>A0A495XR64_9PSEU</name>
<dbReference type="Pfam" id="PF00497">
    <property type="entry name" value="SBP_bac_3"/>
    <property type="match status" value="1"/>
</dbReference>
<dbReference type="OrthoDB" id="3665019at2"/>
<dbReference type="InterPro" id="IPR001638">
    <property type="entry name" value="Solute-binding_3/MltF_N"/>
</dbReference>
<gene>
    <name evidence="7" type="ORF">DFJ66_8328</name>
</gene>
<dbReference type="RefSeq" id="WP_121230125.1">
    <property type="nucleotide sequence ID" value="NZ_JBIUBA010000026.1"/>
</dbReference>
<dbReference type="Gene3D" id="3.40.190.10">
    <property type="entry name" value="Periplasmic binding protein-like II"/>
    <property type="match status" value="2"/>
</dbReference>
<dbReference type="PANTHER" id="PTHR30085:SF6">
    <property type="entry name" value="ABC TRANSPORTER GLUTAMINE-BINDING PROTEIN GLNH"/>
    <property type="match status" value="1"/>
</dbReference>
<keyword evidence="2" id="KW-0813">Transport</keyword>
<comment type="similarity">
    <text evidence="1">Belongs to the bacterial solute-binding protein 3 family.</text>
</comment>
<feature type="chain" id="PRO_5019831679" evidence="5">
    <location>
        <begin position="21"/>
        <end position="325"/>
    </location>
</feature>
<dbReference type="PANTHER" id="PTHR30085">
    <property type="entry name" value="AMINO ACID ABC TRANSPORTER PERMEASE"/>
    <property type="match status" value="1"/>
</dbReference>
<keyword evidence="8" id="KW-1185">Reference proteome</keyword>
<keyword evidence="3 5" id="KW-0732">Signal</keyword>
<evidence type="ECO:0000313" key="7">
    <source>
        <dbReference type="EMBL" id="RKT74953.1"/>
    </source>
</evidence>
<feature type="domain" description="Solute-binding protein family 3/N-terminal" evidence="6">
    <location>
        <begin position="82"/>
        <end position="311"/>
    </location>
</feature>
<dbReference type="SMART" id="SM00062">
    <property type="entry name" value="PBPb"/>
    <property type="match status" value="1"/>
</dbReference>
<dbReference type="GO" id="GO:0006865">
    <property type="term" value="P:amino acid transport"/>
    <property type="evidence" value="ECO:0007669"/>
    <property type="project" value="TreeGrafter"/>
</dbReference>
<dbReference type="InterPro" id="IPR051455">
    <property type="entry name" value="Bact_solute-bind_prot3"/>
</dbReference>
<accession>A0A495XR64</accession>
<dbReference type="Proteomes" id="UP000272729">
    <property type="component" value="Unassembled WGS sequence"/>
</dbReference>
<dbReference type="GO" id="GO:0030288">
    <property type="term" value="C:outer membrane-bounded periplasmic space"/>
    <property type="evidence" value="ECO:0007669"/>
    <property type="project" value="TreeGrafter"/>
</dbReference>
<comment type="caution">
    <text evidence="7">The sequence shown here is derived from an EMBL/GenBank/DDBJ whole genome shotgun (WGS) entry which is preliminary data.</text>
</comment>
<evidence type="ECO:0000256" key="4">
    <source>
        <dbReference type="SAM" id="MobiDB-lite"/>
    </source>
</evidence>